<proteinExistence type="predicted"/>
<dbReference type="CDD" id="cd06587">
    <property type="entry name" value="VOC"/>
    <property type="match status" value="1"/>
</dbReference>
<gene>
    <name evidence="2" type="ORF">MB27_20330</name>
</gene>
<protein>
    <submittedName>
        <fullName evidence="2">Dioxygenase</fullName>
    </submittedName>
</protein>
<dbReference type="InterPro" id="IPR037523">
    <property type="entry name" value="VOC_core"/>
</dbReference>
<dbReference type="Pfam" id="PF00903">
    <property type="entry name" value="Glyoxalase"/>
    <property type="match status" value="1"/>
</dbReference>
<dbReference type="eggNOG" id="COG0346">
    <property type="taxonomic scope" value="Bacteria"/>
</dbReference>
<comment type="caution">
    <text evidence="2">The sequence shown here is derived from an EMBL/GenBank/DDBJ whole genome shotgun (WGS) entry which is preliminary data.</text>
</comment>
<keyword evidence="3" id="KW-1185">Reference proteome</keyword>
<keyword evidence="2" id="KW-0560">Oxidoreductase</keyword>
<name>A0A0A6X6S6_ACTUT</name>
<evidence type="ECO:0000313" key="3">
    <source>
        <dbReference type="Proteomes" id="UP000054537"/>
    </source>
</evidence>
<dbReference type="InterPro" id="IPR004360">
    <property type="entry name" value="Glyas_Fos-R_dOase_dom"/>
</dbReference>
<accession>A0A0A6X6S6</accession>
<dbReference type="InterPro" id="IPR029068">
    <property type="entry name" value="Glyas_Bleomycin-R_OHBP_Dase"/>
</dbReference>
<keyword evidence="2" id="KW-0223">Dioxygenase</keyword>
<evidence type="ECO:0000259" key="1">
    <source>
        <dbReference type="PROSITE" id="PS51819"/>
    </source>
</evidence>
<dbReference type="SUPFAM" id="SSF54593">
    <property type="entry name" value="Glyoxalase/Bleomycin resistance protein/Dihydroxybiphenyl dioxygenase"/>
    <property type="match status" value="1"/>
</dbReference>
<dbReference type="OrthoDB" id="3628684at2"/>
<organism evidence="2 3">
    <name type="scientific">Actinoplanes utahensis</name>
    <dbReference type="NCBI Taxonomy" id="1869"/>
    <lineage>
        <taxon>Bacteria</taxon>
        <taxon>Bacillati</taxon>
        <taxon>Actinomycetota</taxon>
        <taxon>Actinomycetes</taxon>
        <taxon>Micromonosporales</taxon>
        <taxon>Micromonosporaceae</taxon>
        <taxon>Actinoplanes</taxon>
    </lineage>
</organism>
<dbReference type="Proteomes" id="UP000054537">
    <property type="component" value="Unassembled WGS sequence"/>
</dbReference>
<dbReference type="STRING" id="1869.MB27_20330"/>
<dbReference type="GO" id="GO:0051213">
    <property type="term" value="F:dioxygenase activity"/>
    <property type="evidence" value="ECO:0007669"/>
    <property type="project" value="UniProtKB-KW"/>
</dbReference>
<evidence type="ECO:0000313" key="2">
    <source>
        <dbReference type="EMBL" id="KHD75797.1"/>
    </source>
</evidence>
<feature type="domain" description="VOC" evidence="1">
    <location>
        <begin position="7"/>
        <end position="149"/>
    </location>
</feature>
<dbReference type="EMBL" id="JRTT01000023">
    <property type="protein sequence ID" value="KHD75797.1"/>
    <property type="molecule type" value="Genomic_DNA"/>
</dbReference>
<dbReference type="PROSITE" id="PS51819">
    <property type="entry name" value="VOC"/>
    <property type="match status" value="1"/>
</dbReference>
<dbReference type="AlphaFoldDB" id="A0A0A6X6S6"/>
<reference evidence="2 3" key="1">
    <citation type="submission" date="2014-10" db="EMBL/GenBank/DDBJ databases">
        <title>Draft genome sequence of Actinoplanes utahensis NRRL 12052.</title>
        <authorList>
            <person name="Velasco-Bucheli B."/>
            <person name="del Cerro C."/>
            <person name="Hormigo D."/>
            <person name="Garcia J.L."/>
            <person name="Acebal C."/>
            <person name="Arroyo M."/>
            <person name="de la Mata I."/>
        </authorList>
    </citation>
    <scope>NUCLEOTIDE SEQUENCE [LARGE SCALE GENOMIC DNA]</scope>
    <source>
        <strain evidence="2 3">NRRL 12052</strain>
    </source>
</reference>
<dbReference type="Gene3D" id="3.10.180.10">
    <property type="entry name" value="2,3-Dihydroxybiphenyl 1,2-Dioxygenase, domain 1"/>
    <property type="match status" value="1"/>
</dbReference>
<sequence length="155" mass="18281">MVDRVVRYHHVGIQTDDLTNCLNWYLEFFEAEQSWRLDRFSELTRSRLPGIVELTEVVAGGVRFHLFDRSSHDRRQPSPEGYQFQHVCLAVDSSEELWEMRRRWLEIYESGKYTFARADQPTDIVVDDDGIQSLYVLDVNGLEFEFTYDPASPRV</sequence>